<evidence type="ECO:0000313" key="1">
    <source>
        <dbReference type="EMBL" id="KAI3684301.1"/>
    </source>
</evidence>
<organism evidence="1 2">
    <name type="scientific">Arctium lappa</name>
    <name type="common">Greater burdock</name>
    <name type="synonym">Lappa major</name>
    <dbReference type="NCBI Taxonomy" id="4217"/>
    <lineage>
        <taxon>Eukaryota</taxon>
        <taxon>Viridiplantae</taxon>
        <taxon>Streptophyta</taxon>
        <taxon>Embryophyta</taxon>
        <taxon>Tracheophyta</taxon>
        <taxon>Spermatophyta</taxon>
        <taxon>Magnoliopsida</taxon>
        <taxon>eudicotyledons</taxon>
        <taxon>Gunneridae</taxon>
        <taxon>Pentapetalae</taxon>
        <taxon>asterids</taxon>
        <taxon>campanulids</taxon>
        <taxon>Asterales</taxon>
        <taxon>Asteraceae</taxon>
        <taxon>Carduoideae</taxon>
        <taxon>Cardueae</taxon>
        <taxon>Arctiinae</taxon>
        <taxon>Arctium</taxon>
    </lineage>
</organism>
<reference evidence="2" key="1">
    <citation type="journal article" date="2022" name="Mol. Ecol. Resour.">
        <title>The genomes of chicory, endive, great burdock and yacon provide insights into Asteraceae palaeo-polyploidization history and plant inulin production.</title>
        <authorList>
            <person name="Fan W."/>
            <person name="Wang S."/>
            <person name="Wang H."/>
            <person name="Wang A."/>
            <person name="Jiang F."/>
            <person name="Liu H."/>
            <person name="Zhao H."/>
            <person name="Xu D."/>
            <person name="Zhang Y."/>
        </authorList>
    </citation>
    <scope>NUCLEOTIDE SEQUENCE [LARGE SCALE GENOMIC DNA]</scope>
    <source>
        <strain evidence="2">cv. Niubang</strain>
    </source>
</reference>
<accession>A0ACB8YGB8</accession>
<reference evidence="1 2" key="2">
    <citation type="journal article" date="2022" name="Mol. Ecol. Resour.">
        <title>The genomes of chicory, endive, great burdock and yacon provide insights into Asteraceae paleo-polyploidization history and plant inulin production.</title>
        <authorList>
            <person name="Fan W."/>
            <person name="Wang S."/>
            <person name="Wang H."/>
            <person name="Wang A."/>
            <person name="Jiang F."/>
            <person name="Liu H."/>
            <person name="Zhao H."/>
            <person name="Xu D."/>
            <person name="Zhang Y."/>
        </authorList>
    </citation>
    <scope>NUCLEOTIDE SEQUENCE [LARGE SCALE GENOMIC DNA]</scope>
    <source>
        <strain evidence="2">cv. Niubang</strain>
    </source>
</reference>
<name>A0ACB8YGB8_ARCLA</name>
<keyword evidence="2" id="KW-1185">Reference proteome</keyword>
<comment type="caution">
    <text evidence="1">The sequence shown here is derived from an EMBL/GenBank/DDBJ whole genome shotgun (WGS) entry which is preliminary data.</text>
</comment>
<sequence>MLLPLNGFWMTRRKTYLVSHNGSPSQCLFFCIVCNNGGLFAMKTQVLLWLKGCFSVSKIEILLQKAETEIVGTGLGYILEPGRRGGDRDIGGGRIVAGGLMVIVNPLQCFSDKHVISMWLSTLKAIHIRFLHDASCSPFCLVFYL</sequence>
<dbReference type="EMBL" id="CM042058">
    <property type="protein sequence ID" value="KAI3684301.1"/>
    <property type="molecule type" value="Genomic_DNA"/>
</dbReference>
<protein>
    <submittedName>
        <fullName evidence="1">Uncharacterized protein</fullName>
    </submittedName>
</protein>
<proteinExistence type="predicted"/>
<dbReference type="Proteomes" id="UP001055879">
    <property type="component" value="Linkage Group LG12"/>
</dbReference>
<gene>
    <name evidence="1" type="ORF">L6452_33522</name>
</gene>
<evidence type="ECO:0000313" key="2">
    <source>
        <dbReference type="Proteomes" id="UP001055879"/>
    </source>
</evidence>